<organism evidence="1 2">
    <name type="scientific">Dactylellina haptotyla (strain CBS 200.50)</name>
    <name type="common">Nematode-trapping fungus</name>
    <name type="synonym">Monacrosporium haptotylum</name>
    <dbReference type="NCBI Taxonomy" id="1284197"/>
    <lineage>
        <taxon>Eukaryota</taxon>
        <taxon>Fungi</taxon>
        <taxon>Dikarya</taxon>
        <taxon>Ascomycota</taxon>
        <taxon>Pezizomycotina</taxon>
        <taxon>Orbiliomycetes</taxon>
        <taxon>Orbiliales</taxon>
        <taxon>Orbiliaceae</taxon>
        <taxon>Dactylellina</taxon>
    </lineage>
</organism>
<reference evidence="1 2" key="1">
    <citation type="journal article" date="2013" name="PLoS Genet.">
        <title>Genomic mechanisms accounting for the adaptation to parasitism in nematode-trapping fungi.</title>
        <authorList>
            <person name="Meerupati T."/>
            <person name="Andersson K.M."/>
            <person name="Friman E."/>
            <person name="Kumar D."/>
            <person name="Tunlid A."/>
            <person name="Ahren D."/>
        </authorList>
    </citation>
    <scope>NUCLEOTIDE SEQUENCE [LARGE SCALE GENOMIC DNA]</scope>
    <source>
        <strain evidence="1 2">CBS 200.50</strain>
    </source>
</reference>
<dbReference type="OMA" id="HARMANN"/>
<comment type="caution">
    <text evidence="1">The sequence shown here is derived from an EMBL/GenBank/DDBJ whole genome shotgun (WGS) entry which is preliminary data.</text>
</comment>
<dbReference type="AlphaFoldDB" id="S8ARV7"/>
<dbReference type="OrthoDB" id="5272500at2759"/>
<keyword evidence="2" id="KW-1185">Reference proteome</keyword>
<reference evidence="2" key="2">
    <citation type="submission" date="2013-04" db="EMBL/GenBank/DDBJ databases">
        <title>Genomic mechanisms accounting for the adaptation to parasitism in nematode-trapping fungi.</title>
        <authorList>
            <person name="Ahren D.G."/>
        </authorList>
    </citation>
    <scope>NUCLEOTIDE SEQUENCE [LARGE SCALE GENOMIC DNA]</scope>
    <source>
        <strain evidence="2">CBS 200.50</strain>
    </source>
</reference>
<evidence type="ECO:0000313" key="2">
    <source>
        <dbReference type="Proteomes" id="UP000015100"/>
    </source>
</evidence>
<dbReference type="Proteomes" id="UP000015100">
    <property type="component" value="Unassembled WGS sequence"/>
</dbReference>
<proteinExistence type="predicted"/>
<name>S8ARV7_DACHA</name>
<gene>
    <name evidence="1" type="ORF">H072_399</name>
</gene>
<dbReference type="STRING" id="1284197.S8ARV7"/>
<dbReference type="EMBL" id="AQGS01000012">
    <property type="protein sequence ID" value="EPS45609.1"/>
    <property type="molecule type" value="Genomic_DNA"/>
</dbReference>
<evidence type="ECO:0000313" key="1">
    <source>
        <dbReference type="EMBL" id="EPS45609.1"/>
    </source>
</evidence>
<accession>S8ARV7</accession>
<protein>
    <submittedName>
        <fullName evidence="1">Uncharacterized protein</fullName>
    </submittedName>
</protein>
<dbReference type="HOGENOM" id="CLU_756430_0_0_1"/>
<sequence length="378" mass="42405">MSAQMCTLLPASPLPLDQASAEGAYELIKENSLPAAVKELLDSVDSLVARQLALQQGKQSTCFCSYHSDLISLSENPKEVEDMWVLQRDISVQLFKIMMGVVRSAADLARRLRSLGQRSAQVEIANALDDLDLELAFTGDARGGYQWLNCLAKDECGWVWTAINDESLSLESHCPACLLGRAIDSESTIRLLITAARLVKWDFFVTSIQEHLECDPWWGPGYWETIEPKANVLGTQIRDLLEQCADIRQRLKLTASRQPGQGDLVRSSVASTRRTASYGPLSKQFHSIHPASIPMKLDLRQLHRLVDMLSQDGARDEHHLISGALRPYNHARMANNYRLAAYCWFVLMYNMSLPPSSEDSVLLQYPRTNRSKSRSKTV</sequence>
<dbReference type="eggNOG" id="ENOG502SMZT">
    <property type="taxonomic scope" value="Eukaryota"/>
</dbReference>